<feature type="region of interest" description="Disordered" evidence="1">
    <location>
        <begin position="1"/>
        <end position="22"/>
    </location>
</feature>
<organism evidence="2 3">
    <name type="scientific">Ensete ventricosum</name>
    <name type="common">Abyssinian banana</name>
    <name type="synonym">Musa ensete</name>
    <dbReference type="NCBI Taxonomy" id="4639"/>
    <lineage>
        <taxon>Eukaryota</taxon>
        <taxon>Viridiplantae</taxon>
        <taxon>Streptophyta</taxon>
        <taxon>Embryophyta</taxon>
        <taxon>Tracheophyta</taxon>
        <taxon>Spermatophyta</taxon>
        <taxon>Magnoliopsida</taxon>
        <taxon>Liliopsida</taxon>
        <taxon>Zingiberales</taxon>
        <taxon>Musaceae</taxon>
        <taxon>Ensete</taxon>
    </lineage>
</organism>
<evidence type="ECO:0000313" key="2">
    <source>
        <dbReference type="EMBL" id="RRT50547.1"/>
    </source>
</evidence>
<evidence type="ECO:0000256" key="1">
    <source>
        <dbReference type="SAM" id="MobiDB-lite"/>
    </source>
</evidence>
<dbReference type="EMBL" id="AMZH03012705">
    <property type="protein sequence ID" value="RRT50547.1"/>
    <property type="molecule type" value="Genomic_DNA"/>
</dbReference>
<comment type="caution">
    <text evidence="2">The sequence shown here is derived from an EMBL/GenBank/DDBJ whole genome shotgun (WGS) entry which is preliminary data.</text>
</comment>
<feature type="compositionally biased region" description="Basic and acidic residues" evidence="1">
    <location>
        <begin position="12"/>
        <end position="22"/>
    </location>
</feature>
<name>A0A426YFV1_ENSVE</name>
<protein>
    <submittedName>
        <fullName evidence="2">Uncharacterized protein</fullName>
    </submittedName>
</protein>
<dbReference type="AlphaFoldDB" id="A0A426YFV1"/>
<gene>
    <name evidence="2" type="ORF">B296_00013306</name>
</gene>
<evidence type="ECO:0000313" key="3">
    <source>
        <dbReference type="Proteomes" id="UP000287651"/>
    </source>
</evidence>
<dbReference type="Proteomes" id="UP000287651">
    <property type="component" value="Unassembled WGS sequence"/>
</dbReference>
<reference evidence="2 3" key="1">
    <citation type="journal article" date="2014" name="Agronomy (Basel)">
        <title>A Draft Genome Sequence for Ensete ventricosum, the Drought-Tolerant Tree Against Hunger.</title>
        <authorList>
            <person name="Harrison J."/>
            <person name="Moore K.A."/>
            <person name="Paszkiewicz K."/>
            <person name="Jones T."/>
            <person name="Grant M."/>
            <person name="Ambacheew D."/>
            <person name="Muzemil S."/>
            <person name="Studholme D.J."/>
        </authorList>
    </citation>
    <scope>NUCLEOTIDE SEQUENCE [LARGE SCALE GENOMIC DNA]</scope>
</reference>
<accession>A0A426YFV1</accession>
<feature type="compositionally biased region" description="Polar residues" evidence="1">
    <location>
        <begin position="1"/>
        <end position="11"/>
    </location>
</feature>
<proteinExistence type="predicted"/>
<sequence length="113" mass="13451">MFRQSQIQASGRSKDDAIENSPKVHRELAEGIRTFPRWRKGVHWKKIETCRKIVGGSRKAYRELGRLQRDPRCRDRKSRRMVMRRSDGTDDYEINNHRAWRCANAHIDPIVSY</sequence>